<feature type="transmembrane region" description="Helical" evidence="1">
    <location>
        <begin position="51"/>
        <end position="74"/>
    </location>
</feature>
<evidence type="ECO:0000313" key="2">
    <source>
        <dbReference type="EMBL" id="MVT27044.1"/>
    </source>
</evidence>
<keyword evidence="3" id="KW-1185">Reference proteome</keyword>
<feature type="transmembrane region" description="Helical" evidence="1">
    <location>
        <begin position="12"/>
        <end position="39"/>
    </location>
</feature>
<reference evidence="2 3" key="1">
    <citation type="submission" date="2019-12" db="EMBL/GenBank/DDBJ databases">
        <title>Nesterenkonia muleiensis sp. nov., a novel actinobacterium isolated from sap of Populus euphratica.</title>
        <authorList>
            <person name="Wang R."/>
        </authorList>
    </citation>
    <scope>NUCLEOTIDE SEQUENCE [LARGE SCALE GENOMIC DNA]</scope>
    <source>
        <strain evidence="2 3">F10</strain>
    </source>
</reference>
<accession>A0A7K1UKT4</accession>
<dbReference type="AlphaFoldDB" id="A0A7K1UKT4"/>
<dbReference type="EMBL" id="WRPM01000085">
    <property type="protein sequence ID" value="MVT27044.1"/>
    <property type="molecule type" value="Genomic_DNA"/>
</dbReference>
<dbReference type="Proteomes" id="UP000460157">
    <property type="component" value="Unassembled WGS sequence"/>
</dbReference>
<gene>
    <name evidence="2" type="ORF">GNZ21_11870</name>
</gene>
<keyword evidence="1" id="KW-1133">Transmembrane helix</keyword>
<sequence>MSEKLTRTKRPGVGRILLGLFVTYVGAVIMLMPWAVYILGGGSWESYVEQARMAFVIFPVASLLVIYLGLRMIIKRIALRRSHRKQAEPA</sequence>
<evidence type="ECO:0000256" key="1">
    <source>
        <dbReference type="SAM" id="Phobius"/>
    </source>
</evidence>
<protein>
    <submittedName>
        <fullName evidence="2">Uncharacterized protein</fullName>
    </submittedName>
</protein>
<keyword evidence="1" id="KW-0812">Transmembrane</keyword>
<evidence type="ECO:0000313" key="3">
    <source>
        <dbReference type="Proteomes" id="UP000460157"/>
    </source>
</evidence>
<keyword evidence="1" id="KW-0472">Membrane</keyword>
<comment type="caution">
    <text evidence="2">The sequence shown here is derived from an EMBL/GenBank/DDBJ whole genome shotgun (WGS) entry which is preliminary data.</text>
</comment>
<proteinExistence type="predicted"/>
<name>A0A7K1UKT4_9MICC</name>
<dbReference type="RefSeq" id="WP_157324609.1">
    <property type="nucleotide sequence ID" value="NZ_BMFX01000021.1"/>
</dbReference>
<organism evidence="2 3">
    <name type="scientific">Nesterenkonia alkaliphila</name>
    <dbReference type="NCBI Taxonomy" id="1463631"/>
    <lineage>
        <taxon>Bacteria</taxon>
        <taxon>Bacillati</taxon>
        <taxon>Actinomycetota</taxon>
        <taxon>Actinomycetes</taxon>
        <taxon>Micrococcales</taxon>
        <taxon>Micrococcaceae</taxon>
        <taxon>Nesterenkonia</taxon>
    </lineage>
</organism>